<gene>
    <name evidence="3" type="ORF">ABVT43_01985</name>
</gene>
<feature type="domain" description="Urease accessory protein UreH-like transmembrane" evidence="2">
    <location>
        <begin position="11"/>
        <end position="212"/>
    </location>
</feature>
<feature type="transmembrane region" description="Helical" evidence="1">
    <location>
        <begin position="168"/>
        <end position="193"/>
    </location>
</feature>
<feature type="transmembrane region" description="Helical" evidence="1">
    <location>
        <begin position="200"/>
        <end position="220"/>
    </location>
</feature>
<comment type="caution">
    <text evidence="3">The sequence shown here is derived from an EMBL/GenBank/DDBJ whole genome shotgun (WGS) entry which is preliminary data.</text>
</comment>
<dbReference type="Pfam" id="PF13386">
    <property type="entry name" value="DsbD_2"/>
    <property type="match status" value="1"/>
</dbReference>
<keyword evidence="1" id="KW-0812">Transmembrane</keyword>
<feature type="transmembrane region" description="Helical" evidence="1">
    <location>
        <begin position="133"/>
        <end position="156"/>
    </location>
</feature>
<dbReference type="PANTHER" id="PTHR42208:SF1">
    <property type="entry name" value="HEAVY METAL TRANSPORTER"/>
    <property type="match status" value="1"/>
</dbReference>
<evidence type="ECO:0000313" key="4">
    <source>
        <dbReference type="Proteomes" id="UP001548189"/>
    </source>
</evidence>
<keyword evidence="1" id="KW-0472">Membrane</keyword>
<sequence>MELEQVTLLSAVILGLMGAGHCIGMCGGIISTLSMATDDKQHKWFKVISYQIGRISSYTTLGLIAGWLGNQSQRVTDFPVLQTISGVLLILMGLYISKAWNAITYLEKVGKLLWNKISPLSKHLLPVKSIKQALFLGALWGWLPCGLVYTSLGYALTLATPINSGLFMLFFGIGTLPATLAAGAASVTLKIWLNKKPVQWASALVLILFGFYILYGLFFADSTMAGHHHHH</sequence>
<feature type="transmembrane region" description="Helical" evidence="1">
    <location>
        <begin position="47"/>
        <end position="68"/>
    </location>
</feature>
<evidence type="ECO:0000256" key="1">
    <source>
        <dbReference type="SAM" id="Phobius"/>
    </source>
</evidence>
<dbReference type="PANTHER" id="PTHR42208">
    <property type="entry name" value="HEAVY METAL TRANSPORTER-RELATED"/>
    <property type="match status" value="1"/>
</dbReference>
<feature type="transmembrane region" description="Helical" evidence="1">
    <location>
        <begin position="80"/>
        <end position="97"/>
    </location>
</feature>
<dbReference type="InterPro" id="IPR039447">
    <property type="entry name" value="UreH-like_TM_dom"/>
</dbReference>
<organism evidence="3 4">
    <name type="scientific">Aliikangiella maris</name>
    <dbReference type="NCBI Taxonomy" id="3162458"/>
    <lineage>
        <taxon>Bacteria</taxon>
        <taxon>Pseudomonadati</taxon>
        <taxon>Pseudomonadota</taxon>
        <taxon>Gammaproteobacteria</taxon>
        <taxon>Oceanospirillales</taxon>
        <taxon>Pleioneaceae</taxon>
        <taxon>Aliikangiella</taxon>
    </lineage>
</organism>
<evidence type="ECO:0000313" key="3">
    <source>
        <dbReference type="EMBL" id="MET1253885.1"/>
    </source>
</evidence>
<dbReference type="RefSeq" id="WP_353873424.1">
    <property type="nucleotide sequence ID" value="NZ_JBEVCJ010000001.1"/>
</dbReference>
<name>A0ABV2BPK9_9GAMM</name>
<proteinExistence type="predicted"/>
<dbReference type="EMBL" id="JBEVCJ010000001">
    <property type="protein sequence ID" value="MET1253885.1"/>
    <property type="molecule type" value="Genomic_DNA"/>
</dbReference>
<accession>A0ABV2BPK9</accession>
<keyword evidence="1" id="KW-1133">Transmembrane helix</keyword>
<protein>
    <submittedName>
        <fullName evidence="3">Sulfite exporter TauE/SafE family protein</fullName>
    </submittedName>
</protein>
<reference evidence="3 4" key="1">
    <citation type="submission" date="2024-06" db="EMBL/GenBank/DDBJ databases">
        <authorList>
            <person name="Li F."/>
        </authorList>
    </citation>
    <scope>NUCLEOTIDE SEQUENCE [LARGE SCALE GENOMIC DNA]</scope>
    <source>
        <strain evidence="3 4">GXAS 311</strain>
    </source>
</reference>
<keyword evidence="4" id="KW-1185">Reference proteome</keyword>
<dbReference type="Proteomes" id="UP001548189">
    <property type="component" value="Unassembled WGS sequence"/>
</dbReference>
<feature type="transmembrane region" description="Helical" evidence="1">
    <location>
        <begin position="6"/>
        <end position="35"/>
    </location>
</feature>
<evidence type="ECO:0000259" key="2">
    <source>
        <dbReference type="Pfam" id="PF13386"/>
    </source>
</evidence>